<dbReference type="InterPro" id="IPR036736">
    <property type="entry name" value="ACP-like_sf"/>
</dbReference>
<dbReference type="Gene3D" id="3.40.50.12780">
    <property type="entry name" value="N-terminal domain of ligase-like"/>
    <property type="match status" value="1"/>
</dbReference>
<keyword evidence="2" id="KW-0596">Phosphopantetheine</keyword>
<dbReference type="SUPFAM" id="SSF56801">
    <property type="entry name" value="Acetyl-CoA synthetase-like"/>
    <property type="match status" value="2"/>
</dbReference>
<dbReference type="Gene3D" id="1.10.1200.10">
    <property type="entry name" value="ACP-like"/>
    <property type="match status" value="2"/>
</dbReference>
<dbReference type="InterPro" id="IPR001242">
    <property type="entry name" value="Condensation_dom"/>
</dbReference>
<dbReference type="PANTHER" id="PTHR45527:SF1">
    <property type="entry name" value="FATTY ACID SYNTHASE"/>
    <property type="match status" value="1"/>
</dbReference>
<feature type="domain" description="Carrier" evidence="4">
    <location>
        <begin position="1929"/>
        <end position="2003"/>
    </location>
</feature>
<dbReference type="PANTHER" id="PTHR45527">
    <property type="entry name" value="NONRIBOSOMAL PEPTIDE SYNTHETASE"/>
    <property type="match status" value="1"/>
</dbReference>
<dbReference type="Gene3D" id="3.40.50.980">
    <property type="match status" value="2"/>
</dbReference>
<dbReference type="GO" id="GO:0031177">
    <property type="term" value="F:phosphopantetheine binding"/>
    <property type="evidence" value="ECO:0007669"/>
    <property type="project" value="TreeGrafter"/>
</dbReference>
<comment type="cofactor">
    <cofactor evidence="1">
        <name>pantetheine 4'-phosphate</name>
        <dbReference type="ChEBI" id="CHEBI:47942"/>
    </cofactor>
</comment>
<name>A0A1G7M2Q0_CHIFI</name>
<dbReference type="NCBIfam" id="TIGR01733">
    <property type="entry name" value="AA-adenyl-dom"/>
    <property type="match status" value="2"/>
</dbReference>
<evidence type="ECO:0000256" key="3">
    <source>
        <dbReference type="ARBA" id="ARBA00022553"/>
    </source>
</evidence>
<evidence type="ECO:0000313" key="5">
    <source>
        <dbReference type="EMBL" id="SDF55904.1"/>
    </source>
</evidence>
<dbReference type="RefSeq" id="WP_089830487.1">
    <property type="nucleotide sequence ID" value="NZ_FNBN01000002.1"/>
</dbReference>
<reference evidence="5 6" key="1">
    <citation type="submission" date="2016-10" db="EMBL/GenBank/DDBJ databases">
        <authorList>
            <person name="de Groot N.N."/>
        </authorList>
    </citation>
    <scope>NUCLEOTIDE SEQUENCE [LARGE SCALE GENOMIC DNA]</scope>
    <source>
        <strain evidence="5 6">DSM 527</strain>
    </source>
</reference>
<dbReference type="InterPro" id="IPR045851">
    <property type="entry name" value="AMP-bd_C_sf"/>
</dbReference>
<dbReference type="InterPro" id="IPR006162">
    <property type="entry name" value="Ppantetheine_attach_site"/>
</dbReference>
<dbReference type="Gene3D" id="3.30.559.10">
    <property type="entry name" value="Chloramphenicol acetyltransferase-like domain"/>
    <property type="match status" value="3"/>
</dbReference>
<dbReference type="NCBIfam" id="NF003417">
    <property type="entry name" value="PRK04813.1"/>
    <property type="match status" value="2"/>
</dbReference>
<dbReference type="FunFam" id="1.10.1200.10:FF:000005">
    <property type="entry name" value="Nonribosomal peptide synthetase 1"/>
    <property type="match status" value="1"/>
</dbReference>
<organism evidence="5 6">
    <name type="scientific">Chitinophaga filiformis</name>
    <name type="common">Myxococcus filiformis</name>
    <name type="synonym">Flexibacter filiformis</name>
    <dbReference type="NCBI Taxonomy" id="104663"/>
    <lineage>
        <taxon>Bacteria</taxon>
        <taxon>Pseudomonadati</taxon>
        <taxon>Bacteroidota</taxon>
        <taxon>Chitinophagia</taxon>
        <taxon>Chitinophagales</taxon>
        <taxon>Chitinophagaceae</taxon>
        <taxon>Chitinophaga</taxon>
    </lineage>
</organism>
<dbReference type="Gene3D" id="3.30.300.30">
    <property type="match status" value="2"/>
</dbReference>
<dbReference type="GO" id="GO:0043041">
    <property type="term" value="P:amino acid activation for nonribosomal peptide biosynthetic process"/>
    <property type="evidence" value="ECO:0007669"/>
    <property type="project" value="TreeGrafter"/>
</dbReference>
<dbReference type="GO" id="GO:0005737">
    <property type="term" value="C:cytoplasm"/>
    <property type="evidence" value="ECO:0007669"/>
    <property type="project" value="TreeGrafter"/>
</dbReference>
<evidence type="ECO:0000259" key="4">
    <source>
        <dbReference type="PROSITE" id="PS50075"/>
    </source>
</evidence>
<proteinExistence type="predicted"/>
<dbReference type="EMBL" id="FNBN01000002">
    <property type="protein sequence ID" value="SDF55904.1"/>
    <property type="molecule type" value="Genomic_DNA"/>
</dbReference>
<dbReference type="Pfam" id="PF00501">
    <property type="entry name" value="AMP-binding"/>
    <property type="match status" value="2"/>
</dbReference>
<dbReference type="InterPro" id="IPR025110">
    <property type="entry name" value="AMP-bd_C"/>
</dbReference>
<dbReference type="Proteomes" id="UP000199045">
    <property type="component" value="Unassembled WGS sequence"/>
</dbReference>
<dbReference type="OrthoDB" id="599826at2"/>
<gene>
    <name evidence="5" type="ORF">SAMN04488121_102268</name>
</gene>
<feature type="domain" description="Carrier" evidence="4">
    <location>
        <begin position="911"/>
        <end position="986"/>
    </location>
</feature>
<dbReference type="PROSITE" id="PS00455">
    <property type="entry name" value="AMP_BINDING"/>
    <property type="match status" value="2"/>
</dbReference>
<dbReference type="InterPro" id="IPR009081">
    <property type="entry name" value="PP-bd_ACP"/>
</dbReference>
<dbReference type="STRING" id="104663.SAMN04488121_102268"/>
<evidence type="ECO:0000256" key="1">
    <source>
        <dbReference type="ARBA" id="ARBA00001957"/>
    </source>
</evidence>
<keyword evidence="3" id="KW-0597">Phosphoprotein</keyword>
<evidence type="ECO:0000313" key="6">
    <source>
        <dbReference type="Proteomes" id="UP000199045"/>
    </source>
</evidence>
<dbReference type="SUPFAM" id="SSF47336">
    <property type="entry name" value="ACP-like"/>
    <property type="match status" value="2"/>
</dbReference>
<dbReference type="Gene3D" id="2.30.38.10">
    <property type="entry name" value="Luciferase, Domain 3"/>
    <property type="match status" value="1"/>
</dbReference>
<dbReference type="SUPFAM" id="SSF52777">
    <property type="entry name" value="CoA-dependent acyltransferases"/>
    <property type="match status" value="6"/>
</dbReference>
<dbReference type="GO" id="GO:0044550">
    <property type="term" value="P:secondary metabolite biosynthetic process"/>
    <property type="evidence" value="ECO:0007669"/>
    <property type="project" value="TreeGrafter"/>
</dbReference>
<dbReference type="InterPro" id="IPR000873">
    <property type="entry name" value="AMP-dep_synth/lig_dom"/>
</dbReference>
<dbReference type="Gene3D" id="3.30.559.30">
    <property type="entry name" value="Nonribosomal peptide synthetase, condensation domain"/>
    <property type="match status" value="3"/>
</dbReference>
<sequence length="2439" mass="272388">MTSLPGAVILPVTETQKGYFQQYVSHLPLTFSWQIHCEPVQDIKALEAALQGLFRKQEALLTCFVYQPDMVYPLQKITAAEDGRILIFLEEEGKDAISFVADCEQHLQQFSQYVVFAAARNKEDAFYHAYLQVPFGVADFHSIGKLCSDIQHVFSDKEVADPAISWSQYVSWQTETLEQQPEEIAGWFKQQLAERVIASPFLFETTSTSDKPVYESTALTRRGTALQLTAATAGMSVRDCCYGIFSVLLSHFTSSDLVAPGILLRGRVYDELDNTVGLIDQVIPLPLTWEDSFKTLVDKISESVNERQSVAEYFSHEFIKEVSGKDLPYVVQYMKVPDDVKHCTDWRVMLPGVALQLDILDTGDGLITRLSFDSTKFSLSAIKQIDGVLQRLFDLAENDPEQVTDINLLADDLSVYTVLPKTARQDFITLFQVSCRQHPDAVAIAEGNVTYTYRALEQSANKLAAVLMNEKSVQPGDIVAIGAGRSAAVIIALIAIMKAGAAFLPVDISQPAARIQAILDDAAPVLVLTEGDITAFLEKTDGIVTEVAYPQQHGEALAYVIYTSGTTGKPKGCMLSVNNLSHYLHWCAKTYTKENTCGNFPWFTPLSFDLTITSIFLPLVTGKKIVVFREEEPTDLVLQQCFSGQYGIDSIKLTPSHISLLKHLELTHTPVQVVITGGEQLLSSQAATLFRLNRDILLFNEYGPTEATVGCIVKRISPDDQLITIGKSIDGMQAFILNNVCQPLMPGLAGELFLAGNGIAKGYLNNQALTDEKFVKPDNKRLFYRTGDLARQLPNGELVFLGRIDQQLKIRGYRIETAEIIHHLQNIQGIRAVQVLAEPQGDDQELALFFEGDAAIAVVVASLKSHLPAYMVPQHYYRVRQIPLTINGKVDTKRLLSHSLTIKEDTQAYEAPVNETEEQVAAIWKELLQADRVGRHDHFFASGGQSIKASALVARLNKHFKAGFSLKDIFDYPILSEQAIQVKRAKKALLKEPVALPFQESYELSGQQLRIWMEHYSVRLSTAYNMPAAYRIHGPFSVQSFTAAFERVIARFESLRTTFVEGEDGVPRQVIHGNTSFSYRYEEGPVDIESVCRQHAELHIPLDVLPLYRVALYKFAEEEWLLLINLHHIIADGLSEEILFEHLLKEYDQPAGNEPVSGLQYKEYAAWQNSLQQDAAARDYWVQQFKDPLPVMALTAPLNGVQEQNNTAGSYSIALGKTLSGKILAFSKGRKITVFPLLLSVVDMLLYRYGAGNDRVMAIPVDNRLHEAFMQQVGFFLNTLLLRNELNPKASFDELTRQWSHRLAEGLQHQQYPYELLAKELTALHGISGDNLFHVLVNFQERQQGNIIATNDLKLEKLSYEGETQAKVGLAFNFSQHKDELGLTVDYDRHIYTESFIRQLLKHCLFLTDQLLDQPGSALGTVSMLSPDETAQWDNCGTGVVVPIDSTETIISRFREIVKQYPDRTAVVDEATAVSYRTLLKRVLTMDMDEIQPGQIVPVLAARNELTVTAMLALMNRGAVYLPIDAKLPEERVLSVIRECGAEVVLNTSGQSYPLKDVTVYMPAFSSQENPSADITGAAPAYMIFTSGSTGKPKGLSISHTGLLNTITAQIAGFGVTQQDHCLWFSSPGFDASLSEVLLALLSGAALNTTTPELISNQYVFLDWIATKSISVATIPPAYLSALPAELPHTLRVLIAAGEALPERTGLALAGRHMLFNAYGPSENAICTTFTRVYPSDQGMPIGMPMANVKVMVLDADQQPVPAGVTGELHITGIGLTKGYFNNDTETASRFYKNGEETWYRTGDFVRWLDDGRLVFAGRKDGQVKINGNRVELEDIRHCLTAHQLVKDAVVAYKVFEGNEQPVLVAYVVPEDASCEGDMLLAYARKVLPVYMVPSFFIMVPFIPLTSNGKKDSSKLPSPFSQDQQQTVAPVSESENMIALLYAGILRAPADRHTHFFAAGGDSLRVIQLISAIYKLSRKAVTLGELYRYPQVKDLAHLLDQKTPEVSYEKYTEENKWHNATPMQQRMWADMETTGAGKYLMKGAFELTGPLDETRFRQSLNSVLEVHGMLRCRFRVSGQGLQYKLFPVNENQVQYGDDSGVEMNPEKDPLCRLFLQQQDRQRYVFTFVLHHLIADAWSIKVLMTSILDHYGERIAHTEITPYSKYAYSTSQQLPFKTDRATLARHCLLKERLDENAASQGSGYFRKIFHKYSGDTITELSAAYKVSPFALITGLQALAFMDDASQPVLTVFAPLHGRFDPAWYNTIGLFMNVVPFTIYKQLYTHISDLIEHVQAQCTAYLEQQDKYVAQWVPAAGEEVPGRGILEIHIDDFEGHYRDAVVTPPDITVRPLHTAMSRKFSMEIHFTLEEQGLSAECLYDQHAYSAKFVQRGIARFEQMLSALSGEPSQTMTVLEHQLHNTEKDMMQAAQQASISSFLKKN</sequence>
<protein>
    <submittedName>
        <fullName evidence="5">Amino acid adenylation domain-containing protein</fullName>
    </submittedName>
</protein>
<dbReference type="InterPro" id="IPR010071">
    <property type="entry name" value="AA_adenyl_dom"/>
</dbReference>
<dbReference type="InterPro" id="IPR042099">
    <property type="entry name" value="ANL_N_sf"/>
</dbReference>
<dbReference type="Pfam" id="PF00550">
    <property type="entry name" value="PP-binding"/>
    <property type="match status" value="2"/>
</dbReference>
<dbReference type="CDD" id="cd05930">
    <property type="entry name" value="A_NRPS"/>
    <property type="match status" value="2"/>
</dbReference>
<dbReference type="Pfam" id="PF13193">
    <property type="entry name" value="AMP-binding_C"/>
    <property type="match status" value="1"/>
</dbReference>
<dbReference type="PROSITE" id="PS00012">
    <property type="entry name" value="PHOSPHOPANTETHEINE"/>
    <property type="match status" value="1"/>
</dbReference>
<dbReference type="InterPro" id="IPR020845">
    <property type="entry name" value="AMP-binding_CS"/>
</dbReference>
<dbReference type="InterPro" id="IPR023213">
    <property type="entry name" value="CAT-like_dom_sf"/>
</dbReference>
<dbReference type="GO" id="GO:0003824">
    <property type="term" value="F:catalytic activity"/>
    <property type="evidence" value="ECO:0007669"/>
    <property type="project" value="InterPro"/>
</dbReference>
<dbReference type="Pfam" id="PF00668">
    <property type="entry name" value="Condensation"/>
    <property type="match status" value="3"/>
</dbReference>
<dbReference type="PROSITE" id="PS50075">
    <property type="entry name" value="CARRIER"/>
    <property type="match status" value="2"/>
</dbReference>
<evidence type="ECO:0000256" key="2">
    <source>
        <dbReference type="ARBA" id="ARBA00022450"/>
    </source>
</evidence>
<accession>A0A1G7M2Q0</accession>